<comment type="subcellular location">
    <subcellularLocation>
        <location evidence="1">Cell inner membrane</location>
        <topology evidence="1">Multi-pass membrane protein</topology>
    </subcellularLocation>
</comment>
<dbReference type="GO" id="GO:0022857">
    <property type="term" value="F:transmembrane transporter activity"/>
    <property type="evidence" value="ECO:0007669"/>
    <property type="project" value="InterPro"/>
</dbReference>
<feature type="transmembrane region" description="Helical" evidence="6">
    <location>
        <begin position="239"/>
        <end position="264"/>
    </location>
</feature>
<dbReference type="PANTHER" id="PTHR43702:SF3">
    <property type="entry name" value="PROTEIN TSGA"/>
    <property type="match status" value="1"/>
</dbReference>
<keyword evidence="4 6" id="KW-1133">Transmembrane helix</keyword>
<evidence type="ECO:0000256" key="3">
    <source>
        <dbReference type="ARBA" id="ARBA00022692"/>
    </source>
</evidence>
<feature type="transmembrane region" description="Helical" evidence="6">
    <location>
        <begin position="24"/>
        <end position="41"/>
    </location>
</feature>
<dbReference type="CDD" id="cd17394">
    <property type="entry name" value="MFS_FucP_like"/>
    <property type="match status" value="1"/>
</dbReference>
<accession>A0A975IX59</accession>
<dbReference type="InterPro" id="IPR050375">
    <property type="entry name" value="MFS_TsgA-like"/>
</dbReference>
<feature type="transmembrane region" description="Helical" evidence="6">
    <location>
        <begin position="61"/>
        <end position="81"/>
    </location>
</feature>
<feature type="transmembrane region" description="Helical" evidence="6">
    <location>
        <begin position="332"/>
        <end position="355"/>
    </location>
</feature>
<dbReference type="RefSeq" id="WP_211940665.1">
    <property type="nucleotide sequence ID" value="NZ_CP073078.1"/>
</dbReference>
<keyword evidence="2" id="KW-1003">Cell membrane</keyword>
<dbReference type="AlphaFoldDB" id="A0A975IX59"/>
<proteinExistence type="predicted"/>
<dbReference type="Gene3D" id="1.20.1250.20">
    <property type="entry name" value="MFS general substrate transporter like domains"/>
    <property type="match status" value="2"/>
</dbReference>
<dbReference type="InterPro" id="IPR036259">
    <property type="entry name" value="MFS_trans_sf"/>
</dbReference>
<feature type="transmembrane region" description="Helical" evidence="6">
    <location>
        <begin position="111"/>
        <end position="130"/>
    </location>
</feature>
<evidence type="ECO:0000256" key="1">
    <source>
        <dbReference type="ARBA" id="ARBA00004429"/>
    </source>
</evidence>
<name>A0A975IX59_9CAUL</name>
<dbReference type="PANTHER" id="PTHR43702">
    <property type="entry name" value="L-FUCOSE-PROTON SYMPORTER"/>
    <property type="match status" value="1"/>
</dbReference>
<dbReference type="InterPro" id="IPR011701">
    <property type="entry name" value="MFS"/>
</dbReference>
<dbReference type="Proteomes" id="UP000676409">
    <property type="component" value="Chromosome"/>
</dbReference>
<feature type="transmembrane region" description="Helical" evidence="6">
    <location>
        <begin position="88"/>
        <end position="105"/>
    </location>
</feature>
<protein>
    <submittedName>
        <fullName evidence="7">Sugar MFS transporter</fullName>
    </submittedName>
</protein>
<evidence type="ECO:0000256" key="6">
    <source>
        <dbReference type="SAM" id="Phobius"/>
    </source>
</evidence>
<dbReference type="KEGG" id="caul:KCG34_12465"/>
<evidence type="ECO:0000256" key="4">
    <source>
        <dbReference type="ARBA" id="ARBA00022989"/>
    </source>
</evidence>
<dbReference type="EMBL" id="CP073078">
    <property type="protein sequence ID" value="QUD90618.1"/>
    <property type="molecule type" value="Genomic_DNA"/>
</dbReference>
<feature type="transmembrane region" description="Helical" evidence="6">
    <location>
        <begin position="276"/>
        <end position="299"/>
    </location>
</feature>
<keyword evidence="3 6" id="KW-0812">Transmembrane</keyword>
<feature type="transmembrane region" description="Helical" evidence="6">
    <location>
        <begin position="306"/>
        <end position="326"/>
    </location>
</feature>
<evidence type="ECO:0000256" key="2">
    <source>
        <dbReference type="ARBA" id="ARBA00022475"/>
    </source>
</evidence>
<dbReference type="GO" id="GO:0005886">
    <property type="term" value="C:plasma membrane"/>
    <property type="evidence" value="ECO:0007669"/>
    <property type="project" value="UniProtKB-SubCell"/>
</dbReference>
<dbReference type="Pfam" id="PF07690">
    <property type="entry name" value="MFS_1"/>
    <property type="match status" value="1"/>
</dbReference>
<feature type="transmembrane region" description="Helical" evidence="6">
    <location>
        <begin position="386"/>
        <end position="408"/>
    </location>
</feature>
<dbReference type="SUPFAM" id="SSF103473">
    <property type="entry name" value="MFS general substrate transporter"/>
    <property type="match status" value="1"/>
</dbReference>
<evidence type="ECO:0000256" key="5">
    <source>
        <dbReference type="ARBA" id="ARBA00023136"/>
    </source>
</evidence>
<feature type="transmembrane region" description="Helical" evidence="6">
    <location>
        <begin position="186"/>
        <end position="204"/>
    </location>
</feature>
<feature type="transmembrane region" description="Helical" evidence="6">
    <location>
        <begin position="151"/>
        <end position="174"/>
    </location>
</feature>
<reference evidence="7" key="1">
    <citation type="submission" date="2021-04" db="EMBL/GenBank/DDBJ databases">
        <title>The complete genome sequence of Caulobacter sp. S6.</title>
        <authorList>
            <person name="Tang Y."/>
            <person name="Ouyang W."/>
            <person name="Liu Q."/>
            <person name="Huang B."/>
            <person name="Guo Z."/>
            <person name="Lei P."/>
        </authorList>
    </citation>
    <scope>NUCLEOTIDE SEQUENCE</scope>
    <source>
        <strain evidence="7">S6</strain>
    </source>
</reference>
<organism evidence="7 8">
    <name type="scientific">Phenylobacterium montanum</name>
    <dbReference type="NCBI Taxonomy" id="2823693"/>
    <lineage>
        <taxon>Bacteria</taxon>
        <taxon>Pseudomonadati</taxon>
        <taxon>Pseudomonadota</taxon>
        <taxon>Alphaproteobacteria</taxon>
        <taxon>Caulobacterales</taxon>
        <taxon>Caulobacteraceae</taxon>
        <taxon>Phenylobacterium</taxon>
    </lineage>
</organism>
<keyword evidence="8" id="KW-1185">Reference proteome</keyword>
<gene>
    <name evidence="7" type="ORF">KCG34_12465</name>
</gene>
<keyword evidence="5 6" id="KW-0472">Membrane</keyword>
<evidence type="ECO:0000313" key="7">
    <source>
        <dbReference type="EMBL" id="QUD90618.1"/>
    </source>
</evidence>
<sequence>MVIETDAAAPLAARPEPKALRGPLAFAIACFVVWGLAYGLLDVLNKHFQETLHVGKAQSTWLQMAYFGAYLVMSAPAGLLLQARGYKFGIVSGLAVTAFGALLFIPAARAASFPFFVGSMFVLASGLCCLETAADTYVNVLGPPEHAPQRLNLAQSFNALGVFFGPLIGGALFFRQGPTGGGQGEVQATYLVIAVLVLIFAAVVSRARLPEIHDAHHGPDTVHGAAGRGSTPLFRRPHLVFGVATQALYVGAQVGIGAFFINLVTETWQGLTSRDGAFLLSLAALAYLIGRFATTGLLLRFQPRTVLTFYGLANLALCLLVAAGLARISAMALVAVFFFMSTMFATIFTLGVADLGGSTKRGASLMVMAIGGGVLLPYPMGRIAEAFGTPAAFLLPAACFGVVALYGWRGSRIGEPAHDLA</sequence>
<feature type="transmembrane region" description="Helical" evidence="6">
    <location>
        <begin position="362"/>
        <end position="380"/>
    </location>
</feature>
<evidence type="ECO:0000313" key="8">
    <source>
        <dbReference type="Proteomes" id="UP000676409"/>
    </source>
</evidence>